<feature type="region of interest" description="Disordered" evidence="1">
    <location>
        <begin position="95"/>
        <end position="129"/>
    </location>
</feature>
<evidence type="ECO:0000313" key="2">
    <source>
        <dbReference type="EMBL" id="TMX03793.1"/>
    </source>
</evidence>
<comment type="caution">
    <text evidence="2">The sequence shown here is derived from an EMBL/GenBank/DDBJ whole genome shotgun (WGS) entry which is preliminary data.</text>
</comment>
<name>A0A6N2C7Z3_SOLCI</name>
<evidence type="ECO:0000256" key="1">
    <source>
        <dbReference type="SAM" id="MobiDB-lite"/>
    </source>
</evidence>
<sequence length="129" mass="14015">DEGTEQDIAPIKLAHDTLLVALFKPFAEPPSEPRMCTKRLRSSHTSKAGDEDRSRKRERNVVGHDKLASMVYEDLCQRSAVEMAIVASNSISVVDDRSTTDGAEGAVGTSKGEPSVDLMGFRKPDPPTC</sequence>
<organism evidence="2">
    <name type="scientific">Solanum chilense</name>
    <name type="common">Tomato</name>
    <name type="synonym">Lycopersicon chilense</name>
    <dbReference type="NCBI Taxonomy" id="4083"/>
    <lineage>
        <taxon>Eukaryota</taxon>
        <taxon>Viridiplantae</taxon>
        <taxon>Streptophyta</taxon>
        <taxon>Embryophyta</taxon>
        <taxon>Tracheophyta</taxon>
        <taxon>Spermatophyta</taxon>
        <taxon>Magnoliopsida</taxon>
        <taxon>eudicotyledons</taxon>
        <taxon>Gunneridae</taxon>
        <taxon>Pentapetalae</taxon>
        <taxon>asterids</taxon>
        <taxon>lamiids</taxon>
        <taxon>Solanales</taxon>
        <taxon>Solanaceae</taxon>
        <taxon>Solanoideae</taxon>
        <taxon>Solaneae</taxon>
        <taxon>Solanum</taxon>
        <taxon>Solanum subgen. Lycopersicon</taxon>
    </lineage>
</organism>
<feature type="non-terminal residue" evidence="2">
    <location>
        <position position="1"/>
    </location>
</feature>
<dbReference type="AlphaFoldDB" id="A0A6N2C7Z3"/>
<gene>
    <name evidence="2" type="ORF">EJD97_014137</name>
</gene>
<protein>
    <submittedName>
        <fullName evidence="2">Uncharacterized protein</fullName>
    </submittedName>
</protein>
<reference evidence="2" key="1">
    <citation type="submission" date="2019-05" db="EMBL/GenBank/DDBJ databases">
        <title>The de novo reference genome and transcriptome assemblies of the wild tomato species Solanum chilense.</title>
        <authorList>
            <person name="Stam R."/>
            <person name="Nosenko T."/>
            <person name="Hoerger A.C."/>
            <person name="Stephan W."/>
            <person name="Seidel M.A."/>
            <person name="Kuhn J.M.M."/>
            <person name="Haberer G."/>
            <person name="Tellier A."/>
        </authorList>
    </citation>
    <scope>NUCLEOTIDE SEQUENCE</scope>
    <source>
        <tissue evidence="2">Mature leaves</tissue>
    </source>
</reference>
<feature type="compositionally biased region" description="Basic and acidic residues" evidence="1">
    <location>
        <begin position="120"/>
        <end position="129"/>
    </location>
</feature>
<proteinExistence type="predicted"/>
<dbReference type="EMBL" id="RXGB01000364">
    <property type="protein sequence ID" value="TMX03793.1"/>
    <property type="molecule type" value="Genomic_DNA"/>
</dbReference>
<feature type="compositionally biased region" description="Basic and acidic residues" evidence="1">
    <location>
        <begin position="47"/>
        <end position="61"/>
    </location>
</feature>
<feature type="region of interest" description="Disordered" evidence="1">
    <location>
        <begin position="28"/>
        <end position="61"/>
    </location>
</feature>
<accession>A0A6N2C7Z3</accession>